<evidence type="ECO:0000313" key="15">
    <source>
        <dbReference type="EMBL" id="PNC20319.1"/>
    </source>
</evidence>
<dbReference type="EMBL" id="PJKA01000002">
    <property type="protein sequence ID" value="PNC20319.1"/>
    <property type="molecule type" value="Genomic_DNA"/>
</dbReference>
<evidence type="ECO:0000256" key="9">
    <source>
        <dbReference type="ARBA" id="ARBA00038345"/>
    </source>
</evidence>
<evidence type="ECO:0000259" key="14">
    <source>
        <dbReference type="PROSITE" id="PS50975"/>
    </source>
</evidence>
<evidence type="ECO:0000256" key="3">
    <source>
        <dbReference type="ARBA" id="ARBA00005174"/>
    </source>
</evidence>
<evidence type="ECO:0000256" key="4">
    <source>
        <dbReference type="ARBA" id="ARBA00013255"/>
    </source>
</evidence>
<dbReference type="SMART" id="SM01210">
    <property type="entry name" value="GARS_C"/>
    <property type="match status" value="1"/>
</dbReference>
<dbReference type="Pfam" id="PF02844">
    <property type="entry name" value="GARS_N"/>
    <property type="match status" value="1"/>
</dbReference>
<dbReference type="Gene3D" id="3.90.600.10">
    <property type="entry name" value="Phosphoribosylglycinamide synthetase, C-terminal domain"/>
    <property type="match status" value="1"/>
</dbReference>
<comment type="catalytic activity">
    <reaction evidence="12">
        <text>5-phospho-beta-D-ribosylamine + glycine + ATP = N(1)-(5-phospho-beta-D-ribosyl)glycinamide + ADP + phosphate + H(+)</text>
        <dbReference type="Rhea" id="RHEA:17453"/>
        <dbReference type="ChEBI" id="CHEBI:15378"/>
        <dbReference type="ChEBI" id="CHEBI:30616"/>
        <dbReference type="ChEBI" id="CHEBI:43474"/>
        <dbReference type="ChEBI" id="CHEBI:57305"/>
        <dbReference type="ChEBI" id="CHEBI:58681"/>
        <dbReference type="ChEBI" id="CHEBI:143788"/>
        <dbReference type="ChEBI" id="CHEBI:456216"/>
        <dbReference type="EC" id="6.3.4.13"/>
    </reaction>
</comment>
<dbReference type="InterPro" id="IPR016185">
    <property type="entry name" value="PreATP-grasp_dom_sf"/>
</dbReference>
<dbReference type="InterPro" id="IPR011054">
    <property type="entry name" value="Rudment_hybrid_motif"/>
</dbReference>
<dbReference type="OrthoDB" id="9807240at2"/>
<dbReference type="Pfam" id="PF02843">
    <property type="entry name" value="GARS_C"/>
    <property type="match status" value="1"/>
</dbReference>
<comment type="similarity">
    <text evidence="9 12">Belongs to the GARS family.</text>
</comment>
<dbReference type="InterPro" id="IPR011761">
    <property type="entry name" value="ATP-grasp"/>
</dbReference>
<dbReference type="GO" id="GO:0009113">
    <property type="term" value="P:purine nucleobase biosynthetic process"/>
    <property type="evidence" value="ECO:0007669"/>
    <property type="project" value="InterPro"/>
</dbReference>
<dbReference type="AlphaFoldDB" id="A0A2N8HGX7"/>
<dbReference type="GO" id="GO:0006189">
    <property type="term" value="P:'de novo' IMP biosynthetic process"/>
    <property type="evidence" value="ECO:0007669"/>
    <property type="project" value="UniProtKB-UniRule"/>
</dbReference>
<comment type="cofactor">
    <cofactor evidence="2">
        <name>Mg(2+)</name>
        <dbReference type="ChEBI" id="CHEBI:18420"/>
    </cofactor>
</comment>
<dbReference type="PROSITE" id="PS50975">
    <property type="entry name" value="ATP_GRASP"/>
    <property type="match status" value="1"/>
</dbReference>
<keyword evidence="5 12" id="KW-0436">Ligase</keyword>
<evidence type="ECO:0000256" key="11">
    <source>
        <dbReference type="ARBA" id="ARBA00042864"/>
    </source>
</evidence>
<dbReference type="InterPro" id="IPR020561">
    <property type="entry name" value="PRibGlycinamid_synth_ATP-grasp"/>
</dbReference>
<dbReference type="SMART" id="SM01209">
    <property type="entry name" value="GARS_A"/>
    <property type="match status" value="1"/>
</dbReference>
<protein>
    <recommendedName>
        <fullName evidence="4 12">Phosphoribosylamine--glycine ligase</fullName>
        <ecNumber evidence="4 12">6.3.4.13</ecNumber>
    </recommendedName>
    <alternativeName>
        <fullName evidence="12">GARS</fullName>
    </alternativeName>
    <alternativeName>
        <fullName evidence="10 12">Glycinamide ribonucleotide synthetase</fullName>
    </alternativeName>
    <alternativeName>
        <fullName evidence="11 12">Phosphoribosylglycinamide synthetase</fullName>
    </alternativeName>
</protein>
<evidence type="ECO:0000256" key="2">
    <source>
        <dbReference type="ARBA" id="ARBA00001946"/>
    </source>
</evidence>
<dbReference type="InterPro" id="IPR020562">
    <property type="entry name" value="PRibGlycinamide_synth_N"/>
</dbReference>
<dbReference type="InterPro" id="IPR020560">
    <property type="entry name" value="PRibGlycinamide_synth_C-dom"/>
</dbReference>
<evidence type="ECO:0000256" key="6">
    <source>
        <dbReference type="ARBA" id="ARBA00022741"/>
    </source>
</evidence>
<comment type="pathway">
    <text evidence="3 12">Purine metabolism; IMP biosynthesis via de novo pathway; N(1)-(5-phospho-D-ribosyl)glycinamide from 5-phospho-alpha-D-ribose 1-diphosphate: step 2/2.</text>
</comment>
<dbReference type="GO" id="GO:0046872">
    <property type="term" value="F:metal ion binding"/>
    <property type="evidence" value="ECO:0007669"/>
    <property type="project" value="InterPro"/>
</dbReference>
<dbReference type="Gene3D" id="3.30.470.20">
    <property type="entry name" value="ATP-grasp fold, B domain"/>
    <property type="match status" value="1"/>
</dbReference>
<dbReference type="Proteomes" id="UP000236000">
    <property type="component" value="Unassembled WGS sequence"/>
</dbReference>
<dbReference type="InterPro" id="IPR013815">
    <property type="entry name" value="ATP_grasp_subdomain_1"/>
</dbReference>
<keyword evidence="7 12" id="KW-0658">Purine biosynthesis</keyword>
<evidence type="ECO:0000256" key="8">
    <source>
        <dbReference type="ARBA" id="ARBA00022840"/>
    </source>
</evidence>
<dbReference type="GO" id="GO:0004637">
    <property type="term" value="F:phosphoribosylamine-glycine ligase activity"/>
    <property type="evidence" value="ECO:0007669"/>
    <property type="project" value="UniProtKB-UniRule"/>
</dbReference>
<keyword evidence="6 13" id="KW-0547">Nucleotide-binding</keyword>
<dbReference type="HAMAP" id="MF_00138">
    <property type="entry name" value="GARS"/>
    <property type="match status" value="1"/>
</dbReference>
<accession>A0A2N8HGX7</accession>
<dbReference type="PROSITE" id="PS00184">
    <property type="entry name" value="GARS"/>
    <property type="match status" value="1"/>
</dbReference>
<dbReference type="SUPFAM" id="SSF51246">
    <property type="entry name" value="Rudiment single hybrid motif"/>
    <property type="match status" value="1"/>
</dbReference>
<dbReference type="RefSeq" id="WP_102711487.1">
    <property type="nucleotide sequence ID" value="NZ_PJKA01000002.1"/>
</dbReference>
<evidence type="ECO:0000256" key="5">
    <source>
        <dbReference type="ARBA" id="ARBA00022598"/>
    </source>
</evidence>
<dbReference type="UniPathway" id="UPA00074">
    <property type="reaction ID" value="UER00125"/>
</dbReference>
<comment type="caution">
    <text evidence="15">The sequence shown here is derived from an EMBL/GenBank/DDBJ whole genome shotgun (WGS) entry which is preliminary data.</text>
</comment>
<reference evidence="15 16" key="1">
    <citation type="journal article" date="2017" name="BMC Genomics">
        <title>Genome sequencing of 39 Akkermansia muciniphila isolates reveals its population structure, genomic and functional diverisity, and global distribution in mammalian gut microbiotas.</title>
        <authorList>
            <person name="Guo X."/>
            <person name="Li S."/>
            <person name="Zhang J."/>
            <person name="Wu F."/>
            <person name="Li X."/>
            <person name="Wu D."/>
            <person name="Zhang M."/>
            <person name="Ou Z."/>
            <person name="Jie Z."/>
            <person name="Yan Q."/>
            <person name="Li P."/>
            <person name="Yi J."/>
            <person name="Peng Y."/>
        </authorList>
    </citation>
    <scope>NUCLEOTIDE SEQUENCE [LARGE SCALE GENOMIC DNA]</scope>
    <source>
        <strain evidence="15 16">GP24</strain>
    </source>
</reference>
<feature type="domain" description="ATP-grasp" evidence="14">
    <location>
        <begin position="107"/>
        <end position="310"/>
    </location>
</feature>
<evidence type="ECO:0000256" key="1">
    <source>
        <dbReference type="ARBA" id="ARBA00001936"/>
    </source>
</evidence>
<dbReference type="InterPro" id="IPR020559">
    <property type="entry name" value="PRibGlycinamide_synth_CS"/>
</dbReference>
<sequence>MKIAVIGKGGREHALVKALKESPSAPEMYCFPGSDAINRLAAPIPARDLPTLIDWMVSNKVDLCVAGEESYLVKDEGLANACARVGIPCWGPVKESAQLEASKEFAKEFLLRHQIPTGQARVAATLEEAQQFIGGVYPTVLKFDGLAAGKGVAVCMTREEADAFLKEVFTDRRFGEGRLLVEEFLTGPEVSIFGALVDDHYLILCPARDYKRLKEGDAGPNTGGMGAVASRRLVEPDMLERIEKEIVAPTVAGLKKDGLPYRGFLYFGLMLTPNGPKVIEYNCRFGDPECQAVMPLLSGDLASFCLHGARGEFTPEEISFQNGWSVCCVLASRGYPETSHSGDCIQGLDDVVNASVYHAGTKWNADKNCYETNGGRVLAVVAQGETLSEARQRAHNETKKVKFDGMQRRPDIGFTSFV</sequence>
<dbReference type="GO" id="GO:0005524">
    <property type="term" value="F:ATP binding"/>
    <property type="evidence" value="ECO:0007669"/>
    <property type="project" value="UniProtKB-UniRule"/>
</dbReference>
<evidence type="ECO:0000313" key="16">
    <source>
        <dbReference type="Proteomes" id="UP000236000"/>
    </source>
</evidence>
<evidence type="ECO:0000256" key="10">
    <source>
        <dbReference type="ARBA" id="ARBA00042242"/>
    </source>
</evidence>
<dbReference type="Gene3D" id="3.30.1490.20">
    <property type="entry name" value="ATP-grasp fold, A domain"/>
    <property type="match status" value="1"/>
</dbReference>
<dbReference type="Gene3D" id="3.40.50.20">
    <property type="match status" value="1"/>
</dbReference>
<dbReference type="PANTHER" id="PTHR43472:SF1">
    <property type="entry name" value="PHOSPHORIBOSYLAMINE--GLYCINE LIGASE, CHLOROPLASTIC"/>
    <property type="match status" value="1"/>
</dbReference>
<dbReference type="Pfam" id="PF01071">
    <property type="entry name" value="GARS_A"/>
    <property type="match status" value="1"/>
</dbReference>
<dbReference type="EC" id="6.3.4.13" evidence="4 12"/>
<proteinExistence type="inferred from homology"/>
<name>A0A2N8HGX7_9BACT</name>
<evidence type="ECO:0000256" key="7">
    <source>
        <dbReference type="ARBA" id="ARBA00022755"/>
    </source>
</evidence>
<evidence type="ECO:0000256" key="12">
    <source>
        <dbReference type="HAMAP-Rule" id="MF_00138"/>
    </source>
</evidence>
<dbReference type="InterPro" id="IPR037123">
    <property type="entry name" value="PRibGlycinamide_synth_C_sf"/>
</dbReference>
<keyword evidence="8 13" id="KW-0067">ATP-binding</keyword>
<gene>
    <name evidence="12" type="primary">purD</name>
    <name evidence="15" type="ORF">CXU22_00620</name>
</gene>
<dbReference type="PANTHER" id="PTHR43472">
    <property type="entry name" value="PHOSPHORIBOSYLAMINE--GLYCINE LIGASE"/>
    <property type="match status" value="1"/>
</dbReference>
<dbReference type="InterPro" id="IPR000115">
    <property type="entry name" value="PRibGlycinamide_synth"/>
</dbReference>
<dbReference type="SUPFAM" id="SSF56059">
    <property type="entry name" value="Glutathione synthetase ATP-binding domain-like"/>
    <property type="match status" value="1"/>
</dbReference>
<evidence type="ECO:0000256" key="13">
    <source>
        <dbReference type="PROSITE-ProRule" id="PRU00409"/>
    </source>
</evidence>
<comment type="cofactor">
    <cofactor evidence="1">
        <name>Mn(2+)</name>
        <dbReference type="ChEBI" id="CHEBI:29035"/>
    </cofactor>
</comment>
<organism evidence="15 16">
    <name type="scientific">Akkermansia muciniphila</name>
    <dbReference type="NCBI Taxonomy" id="239935"/>
    <lineage>
        <taxon>Bacteria</taxon>
        <taxon>Pseudomonadati</taxon>
        <taxon>Verrucomicrobiota</taxon>
        <taxon>Verrucomicrobiia</taxon>
        <taxon>Verrucomicrobiales</taxon>
        <taxon>Akkermansiaceae</taxon>
        <taxon>Akkermansia</taxon>
    </lineage>
</organism>
<dbReference type="SUPFAM" id="SSF52440">
    <property type="entry name" value="PreATP-grasp domain"/>
    <property type="match status" value="1"/>
</dbReference>
<dbReference type="NCBIfam" id="TIGR00877">
    <property type="entry name" value="purD"/>
    <property type="match status" value="1"/>
</dbReference>